<feature type="compositionally biased region" description="Low complexity" evidence="1">
    <location>
        <begin position="297"/>
        <end position="312"/>
    </location>
</feature>
<dbReference type="Proteomes" id="UP001057375">
    <property type="component" value="Unassembled WGS sequence"/>
</dbReference>
<proteinExistence type="predicted"/>
<dbReference type="EMBL" id="BQXS01012731">
    <property type="protein sequence ID" value="GKT27301.1"/>
    <property type="molecule type" value="Genomic_DNA"/>
</dbReference>
<feature type="compositionally biased region" description="Basic residues" evidence="1">
    <location>
        <begin position="320"/>
        <end position="329"/>
    </location>
</feature>
<feature type="region of interest" description="Disordered" evidence="1">
    <location>
        <begin position="446"/>
        <end position="507"/>
    </location>
</feature>
<protein>
    <submittedName>
        <fullName evidence="2">Uncharacterized protein</fullName>
    </submittedName>
</protein>
<feature type="compositionally biased region" description="Polar residues" evidence="1">
    <location>
        <begin position="481"/>
        <end position="491"/>
    </location>
</feature>
<comment type="caution">
    <text evidence="2">The sequence shown here is derived from an EMBL/GenBank/DDBJ whole genome shotgun (WGS) entry which is preliminary data.</text>
</comment>
<sequence>MSIDQELKQVGLPPLDFDRPNYFTEVVGYDRDPTSEERDRLLPSEAIKKLPPAQDVLVVAAAVKRWNRGEGRTMLELIQAERKKIQHQEKLIHQKQESSQKRSARLKSSRRKIASARAASSSIPNFALDGSGAKRSIEDRVNAFSHWLLQRAADRSKPELACDHSFVPRPPKCIPRPMTTSVRKERFKEVVHALQPPKTSESVHRPSLAYPELVREHNERLQSRRAFGDAFDDTEQIGDLFGYSEEIATLAPTDVNPTPFGGTSQVQDQYDRYERKAKRQKRAATSGGLSQRRTVASSKSSRFSMSMGSSRSPTKNQNKAPKRQSHLRARGIATAQPATRKSSTLTPHSPQRRAQTSGNVHTGQSTRPITAAQRSLILRDYVNTLRATSAPIQRAHDIAERNLRSMDSPVLRRPEFRDMVKATGGKLFAKTPDQSYEMDHRYSRTLSKHPSLGNSSKIHKTSKASYQTTPSTPFSVMHGNDPQTTPRQLDASSPHGESEFPPIVQYTPQNEPQTARASFFSMSGSSSQWFNPSGPLSGRSDLSYASPSMSSSRRGQFHRPKPPRSKSSSIIKRNRKGHHYISASEQAEKRVTFSRDTGTASMSTLPPPHPSSMRETGSKTTSQHQQSTDHQPVSASKPSVLSVTNKLLLAWSPRSPGRFKLVEKEKLGKIQYVGAAKNYRVDYSKTPKDMVCDVKRQVVSESSKFWEKGADVAKELIAEAVRMENE</sequence>
<feature type="compositionally biased region" description="Basic residues" evidence="1">
    <location>
        <begin position="555"/>
        <end position="564"/>
    </location>
</feature>
<feature type="compositionally biased region" description="Low complexity" evidence="1">
    <location>
        <begin position="618"/>
        <end position="628"/>
    </location>
</feature>
<feature type="compositionally biased region" description="Polar residues" evidence="1">
    <location>
        <begin position="287"/>
        <end position="296"/>
    </location>
</feature>
<feature type="region of interest" description="Disordered" evidence="1">
    <location>
        <begin position="91"/>
        <end position="117"/>
    </location>
</feature>
<accession>A0ABQ5K417</accession>
<feature type="compositionally biased region" description="Low complexity" evidence="1">
    <location>
        <begin position="540"/>
        <end position="552"/>
    </location>
</feature>
<feature type="region of interest" description="Disordered" evidence="1">
    <location>
        <begin position="523"/>
        <end position="639"/>
    </location>
</feature>
<feature type="compositionally biased region" description="Polar residues" evidence="1">
    <location>
        <begin position="629"/>
        <end position="639"/>
    </location>
</feature>
<feature type="compositionally biased region" description="Polar residues" evidence="1">
    <location>
        <begin position="463"/>
        <end position="474"/>
    </location>
</feature>
<feature type="compositionally biased region" description="Basic and acidic residues" evidence="1">
    <location>
        <begin position="91"/>
        <end position="100"/>
    </location>
</feature>
<keyword evidence="3" id="KW-1185">Reference proteome</keyword>
<evidence type="ECO:0000313" key="3">
    <source>
        <dbReference type="Proteomes" id="UP001057375"/>
    </source>
</evidence>
<name>A0ABQ5K417_9EUKA</name>
<feature type="region of interest" description="Disordered" evidence="1">
    <location>
        <begin position="252"/>
        <end position="368"/>
    </location>
</feature>
<feature type="compositionally biased region" description="Basic residues" evidence="1">
    <location>
        <begin position="102"/>
        <end position="114"/>
    </location>
</feature>
<evidence type="ECO:0000313" key="2">
    <source>
        <dbReference type="EMBL" id="GKT27301.1"/>
    </source>
</evidence>
<organism evidence="2 3">
    <name type="scientific">Aduncisulcus paluster</name>
    <dbReference type="NCBI Taxonomy" id="2918883"/>
    <lineage>
        <taxon>Eukaryota</taxon>
        <taxon>Metamonada</taxon>
        <taxon>Carpediemonas-like organisms</taxon>
        <taxon>Aduncisulcus</taxon>
    </lineage>
</organism>
<reference evidence="2" key="1">
    <citation type="submission" date="2022-03" db="EMBL/GenBank/DDBJ databases">
        <title>Draft genome sequence of Aduncisulcus paluster, a free-living microaerophilic Fornicata.</title>
        <authorList>
            <person name="Yuyama I."/>
            <person name="Kume K."/>
            <person name="Tamura T."/>
            <person name="Inagaki Y."/>
            <person name="Hashimoto T."/>
        </authorList>
    </citation>
    <scope>NUCLEOTIDE SEQUENCE</scope>
    <source>
        <strain evidence="2">NY0171</strain>
    </source>
</reference>
<feature type="compositionally biased region" description="Polar residues" evidence="1">
    <location>
        <begin position="594"/>
        <end position="604"/>
    </location>
</feature>
<evidence type="ECO:0000256" key="1">
    <source>
        <dbReference type="SAM" id="MobiDB-lite"/>
    </source>
</evidence>
<feature type="compositionally biased region" description="Polar residues" evidence="1">
    <location>
        <begin position="336"/>
        <end position="368"/>
    </location>
</feature>
<gene>
    <name evidence="2" type="ORF">ADUPG1_013750</name>
</gene>